<evidence type="ECO:0000313" key="2">
    <source>
        <dbReference type="EMBL" id="SFD14862.1"/>
    </source>
</evidence>
<dbReference type="Pfam" id="PF12697">
    <property type="entry name" value="Abhydrolase_6"/>
    <property type="match status" value="1"/>
</dbReference>
<dbReference type="Gene3D" id="3.40.50.1820">
    <property type="entry name" value="alpha/beta hydrolase"/>
    <property type="match status" value="1"/>
</dbReference>
<dbReference type="PRINTS" id="PR00111">
    <property type="entry name" value="ABHYDROLASE"/>
</dbReference>
<gene>
    <name evidence="2" type="ORF">SAMN05421762_3380</name>
</gene>
<dbReference type="PANTHER" id="PTHR43798">
    <property type="entry name" value="MONOACYLGLYCEROL LIPASE"/>
    <property type="match status" value="1"/>
</dbReference>
<dbReference type="InterPro" id="IPR029058">
    <property type="entry name" value="AB_hydrolase_fold"/>
</dbReference>
<accession>A0A1I1PYV9</accession>
<feature type="domain" description="AB hydrolase-1" evidence="1">
    <location>
        <begin position="49"/>
        <end position="278"/>
    </location>
</feature>
<protein>
    <submittedName>
        <fullName evidence="2">Pimeloyl-ACP methyl ester carboxylesterase</fullName>
    </submittedName>
</protein>
<dbReference type="SUPFAM" id="SSF53474">
    <property type="entry name" value="alpha/beta-Hydrolases"/>
    <property type="match status" value="1"/>
</dbReference>
<dbReference type="PANTHER" id="PTHR43798:SF33">
    <property type="entry name" value="HYDROLASE, PUTATIVE (AFU_ORTHOLOGUE AFUA_2G14860)-RELATED"/>
    <property type="match status" value="1"/>
</dbReference>
<dbReference type="Proteomes" id="UP000231644">
    <property type="component" value="Unassembled WGS sequence"/>
</dbReference>
<dbReference type="STRING" id="517719.SAMN05421762_3380"/>
<keyword evidence="3" id="KW-1185">Reference proteome</keyword>
<proteinExistence type="predicted"/>
<dbReference type="AlphaFoldDB" id="A0A1I1PYV9"/>
<dbReference type="InterPro" id="IPR050266">
    <property type="entry name" value="AB_hydrolase_sf"/>
</dbReference>
<organism evidence="2 3">
    <name type="scientific">Pseudooceanicola nitratireducens</name>
    <dbReference type="NCBI Taxonomy" id="517719"/>
    <lineage>
        <taxon>Bacteria</taxon>
        <taxon>Pseudomonadati</taxon>
        <taxon>Pseudomonadota</taxon>
        <taxon>Alphaproteobacteria</taxon>
        <taxon>Rhodobacterales</taxon>
        <taxon>Paracoccaceae</taxon>
        <taxon>Pseudooceanicola</taxon>
    </lineage>
</organism>
<dbReference type="OrthoDB" id="9804723at2"/>
<dbReference type="GO" id="GO:0016020">
    <property type="term" value="C:membrane"/>
    <property type="evidence" value="ECO:0007669"/>
    <property type="project" value="TreeGrafter"/>
</dbReference>
<sequence>MDGTDSDDSHLGADAQMDRLRAQARTHVTGAPGQQITWAEWGPADAPVLVMLHGAYGSWPHFVRNIEAFASTNRILVPDQPGFGASDLPEDLSIAAVGRAVAQGLDDLIGRDTRYRVFGFSFGGSTGGRLMAEHRDRISHALLVAPAGIARGAKPDMRGVRNRRGVDLRDALAFNLRSIMFARDDSVTAQSIAVQHLGSSAARLRVERLDWGPGMRDVLVDFPGHVSLAWGRQDAFIPEGETPDRAQIVTGWNPQAGTHWLENTGHWAPYEAADEVNAILQDLLSRPDRA</sequence>
<reference evidence="2 3" key="1">
    <citation type="submission" date="2016-10" db="EMBL/GenBank/DDBJ databases">
        <authorList>
            <person name="de Groot N.N."/>
        </authorList>
    </citation>
    <scope>NUCLEOTIDE SEQUENCE [LARGE SCALE GENOMIC DNA]</scope>
    <source>
        <strain evidence="2 3">DSM 29619</strain>
    </source>
</reference>
<dbReference type="RefSeq" id="WP_093454657.1">
    <property type="nucleotide sequence ID" value="NZ_BAABWI010000007.1"/>
</dbReference>
<dbReference type="InterPro" id="IPR000073">
    <property type="entry name" value="AB_hydrolase_1"/>
</dbReference>
<name>A0A1I1PYV9_9RHOB</name>
<evidence type="ECO:0000259" key="1">
    <source>
        <dbReference type="Pfam" id="PF12697"/>
    </source>
</evidence>
<evidence type="ECO:0000313" key="3">
    <source>
        <dbReference type="Proteomes" id="UP000231644"/>
    </source>
</evidence>
<dbReference type="EMBL" id="FOLX01000002">
    <property type="protein sequence ID" value="SFD14862.1"/>
    <property type="molecule type" value="Genomic_DNA"/>
</dbReference>